<dbReference type="Pfam" id="PF00501">
    <property type="entry name" value="AMP-binding"/>
    <property type="match status" value="1"/>
</dbReference>
<comment type="similarity">
    <text evidence="1">Belongs to the ATP-dependent AMP-binding enzyme family.</text>
</comment>
<organism evidence="5 6">
    <name type="scientific">Nocardioides ginsengisegetis</name>
    <dbReference type="NCBI Taxonomy" id="661491"/>
    <lineage>
        <taxon>Bacteria</taxon>
        <taxon>Bacillati</taxon>
        <taxon>Actinomycetota</taxon>
        <taxon>Actinomycetes</taxon>
        <taxon>Propionibacteriales</taxon>
        <taxon>Nocardioidaceae</taxon>
        <taxon>Nocardioides</taxon>
    </lineage>
</organism>
<evidence type="ECO:0000313" key="5">
    <source>
        <dbReference type="EMBL" id="MBA8802023.1"/>
    </source>
</evidence>
<dbReference type="EC" id="6.2.1.-" evidence="5"/>
<dbReference type="FunFam" id="3.30.300.30:FF:000008">
    <property type="entry name" value="2,3-dihydroxybenzoate-AMP ligase"/>
    <property type="match status" value="1"/>
</dbReference>
<dbReference type="Pfam" id="PF13193">
    <property type="entry name" value="AMP-binding_C"/>
    <property type="match status" value="1"/>
</dbReference>
<evidence type="ECO:0000256" key="2">
    <source>
        <dbReference type="ARBA" id="ARBA00022598"/>
    </source>
</evidence>
<dbReference type="Proteomes" id="UP000580910">
    <property type="component" value="Unassembled WGS sequence"/>
</dbReference>
<protein>
    <submittedName>
        <fullName evidence="5">Fatty-acyl-CoA synthase</fullName>
        <ecNumber evidence="5">6.2.1.-</ecNumber>
    </submittedName>
</protein>
<feature type="domain" description="AMP-binding enzyme C-terminal" evidence="4">
    <location>
        <begin position="448"/>
        <end position="524"/>
    </location>
</feature>
<dbReference type="GO" id="GO:0031956">
    <property type="term" value="F:medium-chain fatty acid-CoA ligase activity"/>
    <property type="evidence" value="ECO:0007669"/>
    <property type="project" value="TreeGrafter"/>
</dbReference>
<sequence>MVAMESYARGETEPALLEETVGDNFARTAAAHPDREALVEVASGRRWTWAELDRDVDALARGLIAAGLEKGDRVGIWAPNCAEWTLVQYATAKAGIVLVNVNPSYRTHEFAYAVNQSGMRMLFAATGFKTSDYRGMVEEVAGECPSLERTVYVDTDDFAAIVAEGESVDAAQLAQRMATLSPQDPINIQYTSGTTGRPKGATLSHRNILNNGYFTTELINFTEQDRLCIPVPFYHCFGMVMANLGCTSHGATMVIPAPGFDPEVTLRTIEAERCTGVYGVPTMFIAMQNHPTFADHDLTSLRTGIMAGSICPVEVMKHCVNDMHMAEVSIAYGMTETSPVSCQTRADDDLDRRTSTIGRVHPHVEIKVVDPVTGETVPRGEPGEFCTRGYSVMLGYWDDPDKTAEAIDADGWMHTGDLAEMREDGYCNIVGRIKDMVIRGGENIYPREIEEFLYAHPDIEDVQVIGVPDEKYGEELCAWVKMKAGATPLDADAVRAFATGKLAHYKIPRYVMVVEEFPMTVTGKIRKVQMREETATKLGL</sequence>
<accession>A0A7W3IWR1</accession>
<dbReference type="InterPro" id="IPR045851">
    <property type="entry name" value="AMP-bd_C_sf"/>
</dbReference>
<dbReference type="RefSeq" id="WP_281379803.1">
    <property type="nucleotide sequence ID" value="NZ_JACGXA010000001.1"/>
</dbReference>
<dbReference type="PROSITE" id="PS00455">
    <property type="entry name" value="AMP_BINDING"/>
    <property type="match status" value="1"/>
</dbReference>
<dbReference type="InterPro" id="IPR025110">
    <property type="entry name" value="AMP-bd_C"/>
</dbReference>
<dbReference type="CDD" id="cd05917">
    <property type="entry name" value="FACL_like_2"/>
    <property type="match status" value="1"/>
</dbReference>
<dbReference type="EMBL" id="JACGXA010000001">
    <property type="protein sequence ID" value="MBA8802023.1"/>
    <property type="molecule type" value="Genomic_DNA"/>
</dbReference>
<evidence type="ECO:0000256" key="1">
    <source>
        <dbReference type="ARBA" id="ARBA00006432"/>
    </source>
</evidence>
<comment type="caution">
    <text evidence="5">The sequence shown here is derived from an EMBL/GenBank/DDBJ whole genome shotgun (WGS) entry which is preliminary data.</text>
</comment>
<keyword evidence="2 5" id="KW-0436">Ligase</keyword>
<dbReference type="SUPFAM" id="SSF56801">
    <property type="entry name" value="Acetyl-CoA synthetase-like"/>
    <property type="match status" value="1"/>
</dbReference>
<gene>
    <name evidence="5" type="ORF">FB382_000314</name>
</gene>
<evidence type="ECO:0000259" key="3">
    <source>
        <dbReference type="Pfam" id="PF00501"/>
    </source>
</evidence>
<name>A0A7W3IWR1_9ACTN</name>
<dbReference type="InterPro" id="IPR020845">
    <property type="entry name" value="AMP-binding_CS"/>
</dbReference>
<dbReference type="FunFam" id="3.40.50.12780:FF:000003">
    <property type="entry name" value="Long-chain-fatty-acid--CoA ligase FadD"/>
    <property type="match status" value="1"/>
</dbReference>
<dbReference type="Gene3D" id="3.40.50.12780">
    <property type="entry name" value="N-terminal domain of ligase-like"/>
    <property type="match status" value="1"/>
</dbReference>
<evidence type="ECO:0000313" key="6">
    <source>
        <dbReference type="Proteomes" id="UP000580910"/>
    </source>
</evidence>
<dbReference type="InterPro" id="IPR042099">
    <property type="entry name" value="ANL_N_sf"/>
</dbReference>
<dbReference type="GO" id="GO:0006631">
    <property type="term" value="P:fatty acid metabolic process"/>
    <property type="evidence" value="ECO:0007669"/>
    <property type="project" value="TreeGrafter"/>
</dbReference>
<dbReference type="PANTHER" id="PTHR43201">
    <property type="entry name" value="ACYL-COA SYNTHETASE"/>
    <property type="match status" value="1"/>
</dbReference>
<dbReference type="PANTHER" id="PTHR43201:SF5">
    <property type="entry name" value="MEDIUM-CHAIN ACYL-COA LIGASE ACSF2, MITOCHONDRIAL"/>
    <property type="match status" value="1"/>
</dbReference>
<feature type="domain" description="AMP-dependent synthetase/ligase" evidence="3">
    <location>
        <begin position="25"/>
        <end position="397"/>
    </location>
</feature>
<evidence type="ECO:0000259" key="4">
    <source>
        <dbReference type="Pfam" id="PF13193"/>
    </source>
</evidence>
<dbReference type="InterPro" id="IPR000873">
    <property type="entry name" value="AMP-dep_synth/lig_dom"/>
</dbReference>
<keyword evidence="6" id="KW-1185">Reference proteome</keyword>
<dbReference type="AlphaFoldDB" id="A0A7W3IWR1"/>
<dbReference type="Gene3D" id="3.30.300.30">
    <property type="match status" value="1"/>
</dbReference>
<proteinExistence type="inferred from homology"/>
<reference evidence="5 6" key="1">
    <citation type="submission" date="2020-07" db="EMBL/GenBank/DDBJ databases">
        <title>Sequencing the genomes of 1000 actinobacteria strains.</title>
        <authorList>
            <person name="Klenk H.-P."/>
        </authorList>
    </citation>
    <scope>NUCLEOTIDE SEQUENCE [LARGE SCALE GENOMIC DNA]</scope>
    <source>
        <strain evidence="5 6">DSM 21349</strain>
    </source>
</reference>